<proteinExistence type="predicted"/>
<evidence type="ECO:0000313" key="5">
    <source>
        <dbReference type="Proteomes" id="UP000472265"/>
    </source>
</evidence>
<dbReference type="GO" id="GO:0048306">
    <property type="term" value="F:calcium-dependent protein binding"/>
    <property type="evidence" value="ECO:0007669"/>
    <property type="project" value="TreeGrafter"/>
</dbReference>
<keyword evidence="1" id="KW-0479">Metal-binding</keyword>
<dbReference type="PROSITE" id="PS50222">
    <property type="entry name" value="EF_HAND_2"/>
    <property type="match status" value="1"/>
</dbReference>
<dbReference type="GO" id="GO:0046914">
    <property type="term" value="F:transition metal ion binding"/>
    <property type="evidence" value="ECO:0007669"/>
    <property type="project" value="InterPro"/>
</dbReference>
<evidence type="ECO:0000256" key="2">
    <source>
        <dbReference type="ARBA" id="ARBA00022837"/>
    </source>
</evidence>
<dbReference type="InterPro" id="IPR034325">
    <property type="entry name" value="S-100_dom"/>
</dbReference>
<accession>A0A671W8K6</accession>
<dbReference type="SMART" id="SM00054">
    <property type="entry name" value="EFh"/>
    <property type="match status" value="1"/>
</dbReference>
<evidence type="ECO:0000259" key="3">
    <source>
        <dbReference type="PROSITE" id="PS50222"/>
    </source>
</evidence>
<dbReference type="InterPro" id="IPR002048">
    <property type="entry name" value="EF_hand_dom"/>
</dbReference>
<dbReference type="Ensembl" id="ENSSAUT00010037133.1">
    <property type="protein sequence ID" value="ENSSAUP00010035245.1"/>
    <property type="gene ID" value="ENSSAUG00010014920.1"/>
</dbReference>
<dbReference type="GeneTree" id="ENSGT01150000287010"/>
<dbReference type="InterPro" id="IPR018247">
    <property type="entry name" value="EF_Hand_1_Ca_BS"/>
</dbReference>
<sequence length="109" mass="12050">MLSSHILLIHFFKPHSFSSNFATMTDLPKAMGLLRTVFKNHAGKDGDPKSLNKKELSELLRAEFPEAGSTSKNELDKFFKSLDNDGDGVVSFEEFVTFAAALTVICHGE</sequence>
<dbReference type="SUPFAM" id="SSF47473">
    <property type="entry name" value="EF-hand"/>
    <property type="match status" value="1"/>
</dbReference>
<dbReference type="InParanoid" id="A0A671W8K6"/>
<keyword evidence="2" id="KW-0106">Calcium</keyword>
<evidence type="ECO:0000313" key="4">
    <source>
        <dbReference type="Ensembl" id="ENSSAUP00010035245.1"/>
    </source>
</evidence>
<dbReference type="Pfam" id="PF00036">
    <property type="entry name" value="EF-hand_1"/>
    <property type="match status" value="1"/>
</dbReference>
<keyword evidence="5" id="KW-1185">Reference proteome</keyword>
<dbReference type="OrthoDB" id="26525at2759"/>
<dbReference type="AlphaFoldDB" id="A0A671W8K6"/>
<protein>
    <submittedName>
        <fullName evidence="4">Protein S100-G-like</fullName>
    </submittedName>
</protein>
<dbReference type="GO" id="GO:0005509">
    <property type="term" value="F:calcium ion binding"/>
    <property type="evidence" value="ECO:0007669"/>
    <property type="project" value="InterPro"/>
</dbReference>
<dbReference type="Gene3D" id="1.10.238.10">
    <property type="entry name" value="EF-hand"/>
    <property type="match status" value="1"/>
</dbReference>
<gene>
    <name evidence="4" type="primary">LOC115566665</name>
</gene>
<dbReference type="GeneID" id="115566665"/>
<dbReference type="PANTHER" id="PTHR11639">
    <property type="entry name" value="S100 CALCIUM-BINDING PROTEIN"/>
    <property type="match status" value="1"/>
</dbReference>
<dbReference type="RefSeq" id="XP_030248438.1">
    <property type="nucleotide sequence ID" value="XM_030392578.1"/>
</dbReference>
<organism evidence="4 5">
    <name type="scientific">Sparus aurata</name>
    <name type="common">Gilthead sea bream</name>
    <dbReference type="NCBI Taxonomy" id="8175"/>
    <lineage>
        <taxon>Eukaryota</taxon>
        <taxon>Metazoa</taxon>
        <taxon>Chordata</taxon>
        <taxon>Craniata</taxon>
        <taxon>Vertebrata</taxon>
        <taxon>Euteleostomi</taxon>
        <taxon>Actinopterygii</taxon>
        <taxon>Neopterygii</taxon>
        <taxon>Teleostei</taxon>
        <taxon>Neoteleostei</taxon>
        <taxon>Acanthomorphata</taxon>
        <taxon>Eupercaria</taxon>
        <taxon>Spariformes</taxon>
        <taxon>Sparidae</taxon>
        <taxon>Sparus</taxon>
    </lineage>
</organism>
<dbReference type="InterPro" id="IPR011992">
    <property type="entry name" value="EF-hand-dom_pair"/>
</dbReference>
<dbReference type="PROSITE" id="PS00018">
    <property type="entry name" value="EF_HAND_1"/>
    <property type="match status" value="1"/>
</dbReference>
<dbReference type="GO" id="GO:0005737">
    <property type="term" value="C:cytoplasm"/>
    <property type="evidence" value="ECO:0007669"/>
    <property type="project" value="TreeGrafter"/>
</dbReference>
<dbReference type="Proteomes" id="UP000472265">
    <property type="component" value="Chromosome 17"/>
</dbReference>
<reference evidence="4" key="1">
    <citation type="submission" date="2021-04" db="EMBL/GenBank/DDBJ databases">
        <authorList>
            <consortium name="Wellcome Sanger Institute Data Sharing"/>
        </authorList>
    </citation>
    <scope>NUCLEOTIDE SEQUENCE [LARGE SCALE GENOMIC DNA]</scope>
</reference>
<dbReference type="OMA" id="HILLIHF"/>
<name>A0A671W8K6_SPAAU</name>
<dbReference type="PANTHER" id="PTHR11639:SF118">
    <property type="entry name" value="PROTEIN S100"/>
    <property type="match status" value="1"/>
</dbReference>
<reference evidence="4" key="3">
    <citation type="submission" date="2025-09" db="UniProtKB">
        <authorList>
            <consortium name="Ensembl"/>
        </authorList>
    </citation>
    <scope>IDENTIFICATION</scope>
</reference>
<dbReference type="CDD" id="cd00213">
    <property type="entry name" value="S-100"/>
    <property type="match status" value="1"/>
</dbReference>
<dbReference type="Pfam" id="PF01023">
    <property type="entry name" value="S_100"/>
    <property type="match status" value="1"/>
</dbReference>
<evidence type="ECO:0000256" key="1">
    <source>
        <dbReference type="ARBA" id="ARBA00022723"/>
    </source>
</evidence>
<reference evidence="4" key="2">
    <citation type="submission" date="2025-08" db="UniProtKB">
        <authorList>
            <consortium name="Ensembl"/>
        </authorList>
    </citation>
    <scope>IDENTIFICATION</scope>
</reference>
<feature type="domain" description="EF-hand" evidence="3">
    <location>
        <begin position="70"/>
        <end position="105"/>
    </location>
</feature>
<dbReference type="SMART" id="SM01394">
    <property type="entry name" value="S_100"/>
    <property type="match status" value="1"/>
</dbReference>
<dbReference type="InterPro" id="IPR013787">
    <property type="entry name" value="S100_Ca-bd_sub"/>
</dbReference>